<keyword evidence="4" id="KW-0813">Transport</keyword>
<dbReference type="OMA" id="INPFMTF"/>
<protein>
    <submittedName>
        <fullName evidence="13">CRE-SEC-24.1 protein</fullName>
    </submittedName>
</protein>
<comment type="subcellular location">
    <subcellularLocation>
        <location evidence="1">Cytoplasmic vesicle</location>
        <location evidence="1">COPII-coated vesicle membrane</location>
        <topology evidence="1">Peripheral membrane protein</topology>
        <orientation evidence="1">Cytoplasmic side</orientation>
    </subcellularLocation>
    <subcellularLocation>
        <location evidence="2">Endoplasmic reticulum membrane</location>
        <topology evidence="2">Peripheral membrane protein</topology>
        <orientation evidence="2">Cytoplasmic side</orientation>
    </subcellularLocation>
</comment>
<dbReference type="PANTHER" id="PTHR13803:SF4">
    <property type="entry name" value="SECRETORY 24CD, ISOFORM C"/>
    <property type="match status" value="1"/>
</dbReference>
<dbReference type="GO" id="GO:0006886">
    <property type="term" value="P:intracellular protein transport"/>
    <property type="evidence" value="ECO:0007669"/>
    <property type="project" value="InterPro"/>
</dbReference>
<dbReference type="Pfam" id="PF00626">
    <property type="entry name" value="Gelsolin"/>
    <property type="match status" value="1"/>
</dbReference>
<evidence type="ECO:0000259" key="9">
    <source>
        <dbReference type="Pfam" id="PF04810"/>
    </source>
</evidence>
<dbReference type="GO" id="GO:0008270">
    <property type="term" value="F:zinc ion binding"/>
    <property type="evidence" value="ECO:0007669"/>
    <property type="project" value="InterPro"/>
</dbReference>
<dbReference type="InterPro" id="IPR012990">
    <property type="entry name" value="Beta-sandwich_Sec23_24"/>
</dbReference>
<dbReference type="EMBL" id="DS268427">
    <property type="protein sequence ID" value="EFO93725.1"/>
    <property type="molecule type" value="Genomic_DNA"/>
</dbReference>
<dbReference type="SUPFAM" id="SSF81995">
    <property type="entry name" value="beta-sandwich domain of Sec23/24"/>
    <property type="match status" value="1"/>
</dbReference>
<dbReference type="Gene3D" id="2.30.30.380">
    <property type="entry name" value="Zn-finger domain of Sec23/24"/>
    <property type="match status" value="1"/>
</dbReference>
<evidence type="ECO:0000259" key="8">
    <source>
        <dbReference type="Pfam" id="PF00626"/>
    </source>
</evidence>
<evidence type="ECO:0000256" key="1">
    <source>
        <dbReference type="ARBA" id="ARBA00004299"/>
    </source>
</evidence>
<feature type="domain" description="Gelsolin-like" evidence="8">
    <location>
        <begin position="1105"/>
        <end position="1175"/>
    </location>
</feature>
<dbReference type="Pfam" id="PF04811">
    <property type="entry name" value="Sec23_trunk"/>
    <property type="match status" value="1"/>
</dbReference>
<dbReference type="InterPro" id="IPR006896">
    <property type="entry name" value="Sec23/24_trunk_dom"/>
</dbReference>
<dbReference type="InterPro" id="IPR041742">
    <property type="entry name" value="Sec24-like_trunk_dom"/>
</dbReference>
<feature type="compositionally biased region" description="Gly residues" evidence="7">
    <location>
        <begin position="392"/>
        <end position="407"/>
    </location>
</feature>
<dbReference type="GO" id="GO:0070971">
    <property type="term" value="C:endoplasmic reticulum exit site"/>
    <property type="evidence" value="ECO:0007669"/>
    <property type="project" value="TreeGrafter"/>
</dbReference>
<feature type="domain" description="Sec23/Sec24 trunk" evidence="10">
    <location>
        <begin position="624"/>
        <end position="858"/>
    </location>
</feature>
<keyword evidence="14" id="KW-1185">Reference proteome</keyword>
<feature type="compositionally biased region" description="Pro residues" evidence="7">
    <location>
        <begin position="313"/>
        <end position="328"/>
    </location>
</feature>
<evidence type="ECO:0000256" key="5">
    <source>
        <dbReference type="ARBA" id="ARBA00022927"/>
    </source>
</evidence>
<dbReference type="InterPro" id="IPR050550">
    <property type="entry name" value="SEC23_SEC24_subfamily"/>
</dbReference>
<organism evidence="14">
    <name type="scientific">Caenorhabditis remanei</name>
    <name type="common">Caenorhabditis vulgaris</name>
    <dbReference type="NCBI Taxonomy" id="31234"/>
    <lineage>
        <taxon>Eukaryota</taxon>
        <taxon>Metazoa</taxon>
        <taxon>Ecdysozoa</taxon>
        <taxon>Nematoda</taxon>
        <taxon>Chromadorea</taxon>
        <taxon>Rhabditida</taxon>
        <taxon>Rhabditina</taxon>
        <taxon>Rhabditomorpha</taxon>
        <taxon>Rhabditoidea</taxon>
        <taxon>Rhabditidae</taxon>
        <taxon>Peloderinae</taxon>
        <taxon>Caenorhabditis</taxon>
    </lineage>
</organism>
<feature type="region of interest" description="Disordered" evidence="7">
    <location>
        <begin position="1"/>
        <end position="77"/>
    </location>
</feature>
<dbReference type="GO" id="GO:0005789">
    <property type="term" value="C:endoplasmic reticulum membrane"/>
    <property type="evidence" value="ECO:0007669"/>
    <property type="project" value="UniProtKB-SubCell"/>
</dbReference>
<gene>
    <name evidence="13" type="primary">Cre-sec-24.1</name>
    <name evidence="13" type="ORF">CRE_12624</name>
</gene>
<dbReference type="Proteomes" id="UP000008281">
    <property type="component" value="Unassembled WGS sequence"/>
</dbReference>
<feature type="domain" description="Sec23/Sec24 beta-sandwich" evidence="12">
    <location>
        <begin position="887"/>
        <end position="970"/>
    </location>
</feature>
<dbReference type="GO" id="GO:0000149">
    <property type="term" value="F:SNARE binding"/>
    <property type="evidence" value="ECO:0007669"/>
    <property type="project" value="TreeGrafter"/>
</dbReference>
<dbReference type="Gene3D" id="1.20.120.730">
    <property type="entry name" value="Sec23/Sec24 helical domain"/>
    <property type="match status" value="1"/>
</dbReference>
<dbReference type="SUPFAM" id="SSF53300">
    <property type="entry name" value="vWA-like"/>
    <property type="match status" value="1"/>
</dbReference>
<feature type="compositionally biased region" description="Low complexity" evidence="7">
    <location>
        <begin position="1"/>
        <end position="33"/>
    </location>
</feature>
<dbReference type="GO" id="GO:0030127">
    <property type="term" value="C:COPII vesicle coat"/>
    <property type="evidence" value="ECO:0007669"/>
    <property type="project" value="InterPro"/>
</dbReference>
<dbReference type="OrthoDB" id="49016at2759"/>
<evidence type="ECO:0000256" key="2">
    <source>
        <dbReference type="ARBA" id="ARBA00004397"/>
    </source>
</evidence>
<reference evidence="13" key="1">
    <citation type="submission" date="2007-07" db="EMBL/GenBank/DDBJ databases">
        <title>PCAP assembly of the Caenorhabditis remanei genome.</title>
        <authorList>
            <consortium name="The Caenorhabditis remanei Sequencing Consortium"/>
            <person name="Wilson R.K."/>
        </authorList>
    </citation>
    <scope>NUCLEOTIDE SEQUENCE [LARGE SCALE GENOMIC DNA]</scope>
    <source>
        <strain evidence="13">PB4641</strain>
    </source>
</reference>
<keyword evidence="5" id="KW-0653">Protein transport</keyword>
<name>E3M7Z7_CAERE</name>
<evidence type="ECO:0000256" key="6">
    <source>
        <dbReference type="ARBA" id="ARBA00023329"/>
    </source>
</evidence>
<dbReference type="Gene3D" id="3.40.50.410">
    <property type="entry name" value="von Willebrand factor, type A domain"/>
    <property type="match status" value="1"/>
</dbReference>
<feature type="compositionally biased region" description="Low complexity" evidence="7">
    <location>
        <begin position="291"/>
        <end position="312"/>
    </location>
</feature>
<dbReference type="InterPro" id="IPR006900">
    <property type="entry name" value="Sec23/24_helical_dom"/>
</dbReference>
<evidence type="ECO:0000256" key="4">
    <source>
        <dbReference type="ARBA" id="ARBA00022448"/>
    </source>
</evidence>
<dbReference type="Gene3D" id="3.40.20.10">
    <property type="entry name" value="Severin"/>
    <property type="match status" value="1"/>
</dbReference>
<keyword evidence="6" id="KW-0968">Cytoplasmic vesicle</keyword>
<dbReference type="SUPFAM" id="SSF82919">
    <property type="entry name" value="Zn-finger domain of Sec23/24"/>
    <property type="match status" value="1"/>
</dbReference>
<dbReference type="SUPFAM" id="SSF82754">
    <property type="entry name" value="C-terminal, gelsolin-like domain of Sec23/24"/>
    <property type="match status" value="1"/>
</dbReference>
<dbReference type="InterPro" id="IPR029006">
    <property type="entry name" value="ADF-H/Gelsolin-like_dom_sf"/>
</dbReference>
<dbReference type="AlphaFoldDB" id="E3M7Z7"/>
<dbReference type="PANTHER" id="PTHR13803">
    <property type="entry name" value="SEC24-RELATED PROTEIN"/>
    <property type="match status" value="1"/>
</dbReference>
<feature type="compositionally biased region" description="Low complexity" evidence="7">
    <location>
        <begin position="329"/>
        <end position="391"/>
    </location>
</feature>
<feature type="compositionally biased region" description="Low complexity" evidence="7">
    <location>
        <begin position="408"/>
        <end position="430"/>
    </location>
</feature>
<feature type="domain" description="Sec23/Sec24 helical" evidence="11">
    <location>
        <begin position="981"/>
        <end position="1082"/>
    </location>
</feature>
<dbReference type="InterPro" id="IPR036180">
    <property type="entry name" value="Gelsolin-like_dom_sf"/>
</dbReference>
<evidence type="ECO:0000259" key="11">
    <source>
        <dbReference type="Pfam" id="PF04815"/>
    </source>
</evidence>
<dbReference type="InterPro" id="IPR036465">
    <property type="entry name" value="vWFA_dom_sf"/>
</dbReference>
<evidence type="ECO:0000259" key="12">
    <source>
        <dbReference type="Pfam" id="PF08033"/>
    </source>
</evidence>
<feature type="compositionally biased region" description="Polar residues" evidence="7">
    <location>
        <begin position="228"/>
        <end position="255"/>
    </location>
</feature>
<dbReference type="Gene3D" id="2.60.40.1670">
    <property type="entry name" value="beta-sandwich domain of Sec23/24"/>
    <property type="match status" value="1"/>
</dbReference>
<evidence type="ECO:0000256" key="7">
    <source>
        <dbReference type="SAM" id="MobiDB-lite"/>
    </source>
</evidence>
<evidence type="ECO:0000313" key="13">
    <source>
        <dbReference type="EMBL" id="EFO93725.1"/>
    </source>
</evidence>
<dbReference type="Pfam" id="PF04815">
    <property type="entry name" value="Sec23_helical"/>
    <property type="match status" value="1"/>
</dbReference>
<dbReference type="InterPro" id="IPR036175">
    <property type="entry name" value="Sec23/24_helical_dom_sf"/>
</dbReference>
<dbReference type="InterPro" id="IPR006895">
    <property type="entry name" value="Znf_Sec23_Sec24"/>
</dbReference>
<feature type="compositionally biased region" description="Pro residues" evidence="7">
    <location>
        <begin position="265"/>
        <end position="277"/>
    </location>
</feature>
<sequence length="1235" mass="133035">MAYQPPQFNQTPNNPQQQFYQNQQFQQNGFQQPGMQKPAQALGEFAPPQPSVPQQPNGGVYQNGATNGAHPYSQPPGIVPQLAQSVNNISLGSRATPTQQFSESSSRASWSRLSWRSFDCSSTASITKTANSTGTSVQWFITERRTIPTRYCSFLTSQDFSNLASSGAPGQQAAPTTGVPSANPLFTGLPGGAPQMGHPGTPQPQAQHQIQQPTPLRHQAAGFPPIPGTSNFQQTAGPPLVNSGNFQGAPTGQQQANAPRNFAPGPNPPGAFPPAPGSLPTTQGTFPPAPGAAAPSAGAPGNFQTNGPMPGAAFPPAPQAPTGFPPGAPGAFSQGPGLYPQVPGSQGQYPQAPGAPGAFPQGPGAPGAFPQGPGAPGAFPQGPGAPGAYPQGPGGPGAYPQGPGGPGASPQGPGAPGAYPQGPGVPAMPGMPGGYPGGPPQQRQQRLDPNMMPSAVQVIDDDSTRTGIFPTGYPHAELPPLVSTFSFAQDQGNCNPKYMRSTLYTAPQTNDILKASQIPLAVVISPFAPLNEYENEPPVVDLGPQGPVRCQRCKAYICPFMEFQDGGRSFRCPFCHARTPVEDAYFAHLDHTGRRTDIEMRPELCLGAYDLVATKQYCKNGIAPKEPAFIFMIDVSYNALSNGMLPILCQNLEKVLRNLPRETGQLESSIRVGLATFDQAVHFFDISSAAPKMLVMSDVQEPFVPMVDGLLLPYNEALPGLRAALAEIPKIFAQSKTTETILQPVVQAGLDALKCADRAGKLIIFSTVLPTYDAPGKLKTKNDRSLLGTDKEKGALVPQEESYTKLGEQCVKSGVTVDLFIFPNAFIDVATIGQLSAVTGGSIYKFQYFSVVIYFSFSKKHKMHFQADKDGVRMLNELERHVSKKIAFDCMARVRTSTGIRPITFSGSFYMENSTDLELATIDESKAFITEIKHDDSLKDPASLIQTAVLYTSMTGQRRLRILNMCLPVTADYNQVYRLADPEALTTFMLKQAVQLNRDKGSSEMKESLSSRCAQFLATYREKCSEGAPLGQLILPESLKLMPLYVNSILKNDAISGGSEMTVDDKVWQMELIRGMRTEDVMPLIYPRVMPVSDLQINDNEEMKELPKPVRAGSDFLDNSKAYIIDNGVILFVWVGSACSQQWIQDVFGVGAANQIDTETGTIPEKDNSHSRALRRTIQLLPRGIRHRKTYVVVEKSGLEPWMKKYLVEDKSGAANMSYVDYLVDIHRKIRDLIS</sequence>
<dbReference type="CDD" id="cd01479">
    <property type="entry name" value="Sec24-like"/>
    <property type="match status" value="1"/>
</dbReference>
<feature type="compositionally biased region" description="Polar residues" evidence="7">
    <location>
        <begin position="163"/>
        <end position="180"/>
    </location>
</feature>
<feature type="domain" description="Zinc finger Sec23/Sec24-type" evidence="9">
    <location>
        <begin position="547"/>
        <end position="585"/>
    </location>
</feature>
<dbReference type="eggNOG" id="KOG0227">
    <property type="taxonomic scope" value="Eukaryota"/>
</dbReference>
<feature type="compositionally biased region" description="Low complexity" evidence="7">
    <location>
        <begin position="203"/>
        <end position="215"/>
    </location>
</feature>
<evidence type="ECO:0000313" key="14">
    <source>
        <dbReference type="Proteomes" id="UP000008281"/>
    </source>
</evidence>
<evidence type="ECO:0000259" key="10">
    <source>
        <dbReference type="Pfam" id="PF04811"/>
    </source>
</evidence>
<dbReference type="FunCoup" id="E3M7Z7">
    <property type="interactions" value="3463"/>
</dbReference>
<accession>E3M7Z7</accession>
<dbReference type="HOGENOM" id="CLU_004589_1_1_1"/>
<dbReference type="STRING" id="31234.E3M7Z7"/>
<dbReference type="InterPro" id="IPR007123">
    <property type="entry name" value="Gelsolin-like_dom"/>
</dbReference>
<dbReference type="InterPro" id="IPR036174">
    <property type="entry name" value="Znf_Sec23_Sec24_sf"/>
</dbReference>
<proteinExistence type="inferred from homology"/>
<comment type="similarity">
    <text evidence="3">Belongs to the SEC23/SEC24 family. SEC24 subfamily.</text>
</comment>
<dbReference type="Pfam" id="PF08033">
    <property type="entry name" value="Sec23_BS"/>
    <property type="match status" value="1"/>
</dbReference>
<evidence type="ECO:0000256" key="3">
    <source>
        <dbReference type="ARBA" id="ARBA00008334"/>
    </source>
</evidence>
<dbReference type="GO" id="GO:0090110">
    <property type="term" value="P:COPII-coated vesicle cargo loading"/>
    <property type="evidence" value="ECO:0007669"/>
    <property type="project" value="TreeGrafter"/>
</dbReference>
<dbReference type="InParanoid" id="E3M7Z7"/>
<dbReference type="eggNOG" id="KOG1984">
    <property type="taxonomic scope" value="Eukaryota"/>
</dbReference>
<dbReference type="SUPFAM" id="SSF81811">
    <property type="entry name" value="Helical domain of Sec23/24"/>
    <property type="match status" value="1"/>
</dbReference>
<dbReference type="Pfam" id="PF04810">
    <property type="entry name" value="zf-Sec23_Sec24"/>
    <property type="match status" value="1"/>
</dbReference>
<feature type="region of interest" description="Disordered" evidence="7">
    <location>
        <begin position="163"/>
        <end position="447"/>
    </location>
</feature>